<gene>
    <name evidence="2" type="ORF">NCTC13067_00072</name>
</gene>
<dbReference type="PROSITE" id="PS51257">
    <property type="entry name" value="PROKAR_LIPOPROTEIN"/>
    <property type="match status" value="1"/>
</dbReference>
<evidence type="ECO:0000313" key="2">
    <source>
        <dbReference type="EMBL" id="SUB86437.1"/>
    </source>
</evidence>
<evidence type="ECO:0000256" key="1">
    <source>
        <dbReference type="SAM" id="SignalP"/>
    </source>
</evidence>
<dbReference type="RefSeq" id="WP_025067887.1">
    <property type="nucleotide sequence ID" value="NZ_UGTM01000001.1"/>
</dbReference>
<accession>A0A379E135</accession>
<feature type="chain" id="PRO_5016805933" description="Fimbrillin family protein" evidence="1">
    <location>
        <begin position="34"/>
        <end position="530"/>
    </location>
</feature>
<reference evidence="2 3" key="1">
    <citation type="submission" date="2018-06" db="EMBL/GenBank/DDBJ databases">
        <authorList>
            <consortium name="Pathogen Informatics"/>
            <person name="Doyle S."/>
        </authorList>
    </citation>
    <scope>NUCLEOTIDE SEQUENCE [LARGE SCALE GENOMIC DNA]</scope>
    <source>
        <strain evidence="2 3">NCTC13067</strain>
    </source>
</reference>
<organism evidence="2 3">
    <name type="scientific">Prevotella denticola</name>
    <dbReference type="NCBI Taxonomy" id="28129"/>
    <lineage>
        <taxon>Bacteria</taxon>
        <taxon>Pseudomonadati</taxon>
        <taxon>Bacteroidota</taxon>
        <taxon>Bacteroidia</taxon>
        <taxon>Bacteroidales</taxon>
        <taxon>Prevotellaceae</taxon>
        <taxon>Prevotella</taxon>
    </lineage>
</organism>
<evidence type="ECO:0008006" key="4">
    <source>
        <dbReference type="Google" id="ProtNLM"/>
    </source>
</evidence>
<evidence type="ECO:0000313" key="3">
    <source>
        <dbReference type="Proteomes" id="UP000255469"/>
    </source>
</evidence>
<keyword evidence="1" id="KW-0732">Signal</keyword>
<name>A0A379E135_9BACT</name>
<dbReference type="AlphaFoldDB" id="A0A379E135"/>
<protein>
    <recommendedName>
        <fullName evidence="4">Fimbrillin family protein</fullName>
    </recommendedName>
</protein>
<proteinExistence type="predicted"/>
<dbReference type="EMBL" id="UGTM01000001">
    <property type="protein sequence ID" value="SUB86437.1"/>
    <property type="molecule type" value="Genomic_DNA"/>
</dbReference>
<dbReference type="Proteomes" id="UP000255469">
    <property type="component" value="Unassembled WGS sequence"/>
</dbReference>
<sequence>MKIRSTFKARMLCMVALLGTIMALTSCSSEEIAQDDSGKTPKTDKNFATFSSVAPNTRATMSPTGVFKWEPGDKIYVKDDKGEWRESENTPTSETATFDFIVPGWFSASKNYTVYYTGQNSGRDKANIWSGQRQHIPNNANHVSQDGDCGWGIATATTGTVDFIFKIDHKAAFLKFTPYCGNNKLLNGDKVKLTNITIFSNNDIAGTYTLNPAKDQLTDGIRTDTIINLSTTGGEGEYDDGFPIPAVATSEANACYVVILPGTHTLRVRFGIKDLETLTTGYVTKEYPAFNYAANTIYDMPSELKVKDYSPIYYMWDAKRPYWFRHEWNKEGYVDGIDQPTNPGYGKEYPKPGSGDNRYYNYEIGFVGEGTHGTFNPASPQHVPNANEMSWYVMYGDPHWDEELWTAMGHIHSGGMWIKKKANISGFRSDLAADNETDMRTTNKSFSNHKVYNDYYKHLFLSEKPNYFYLPAFGQYQEEWFHYISESGFYWTSSACPFGGETAYSMQFGSGGIVVEGRLRAHGNLAIPFE</sequence>
<feature type="signal peptide" evidence="1">
    <location>
        <begin position="1"/>
        <end position="33"/>
    </location>
</feature>